<protein>
    <submittedName>
        <fullName evidence="1">Uncharacterized protein</fullName>
    </submittedName>
</protein>
<accession>A0ABN8Y3W0</accession>
<name>A0ABN8Y3W0_RANTA</name>
<reference evidence="1" key="1">
    <citation type="submission" date="2023-04" db="EMBL/GenBank/DDBJ databases">
        <authorList>
            <consortium name="ELIXIR-Norway"/>
        </authorList>
    </citation>
    <scope>NUCLEOTIDE SEQUENCE [LARGE SCALE GENOMIC DNA]</scope>
</reference>
<gene>
    <name evidence="1" type="ORF">MRATA1EN1_LOCUS4928</name>
</gene>
<dbReference type="EMBL" id="OX459949">
    <property type="protein sequence ID" value="CAI9155966.1"/>
    <property type="molecule type" value="Genomic_DNA"/>
</dbReference>
<evidence type="ECO:0000313" key="2">
    <source>
        <dbReference type="Proteomes" id="UP001176941"/>
    </source>
</evidence>
<evidence type="ECO:0000313" key="1">
    <source>
        <dbReference type="EMBL" id="CAI9155966.1"/>
    </source>
</evidence>
<dbReference type="Proteomes" id="UP001176941">
    <property type="component" value="Chromosome 13"/>
</dbReference>
<keyword evidence="2" id="KW-1185">Reference proteome</keyword>
<sequence length="105" mass="11638">MPTTEHFAALKMNKLQLKTATQIIMQLMLQEGRIFIFGLLQWLSDKEPACNAGVTGAMGLIPGSGRSSGGGHGYPFRYSCLENPMDRGAWRATIHSVTKNWKQLK</sequence>
<organism evidence="1 2">
    <name type="scientific">Rangifer tarandus platyrhynchus</name>
    <name type="common">Svalbard reindeer</name>
    <dbReference type="NCBI Taxonomy" id="3082113"/>
    <lineage>
        <taxon>Eukaryota</taxon>
        <taxon>Metazoa</taxon>
        <taxon>Chordata</taxon>
        <taxon>Craniata</taxon>
        <taxon>Vertebrata</taxon>
        <taxon>Euteleostomi</taxon>
        <taxon>Mammalia</taxon>
        <taxon>Eutheria</taxon>
        <taxon>Laurasiatheria</taxon>
        <taxon>Artiodactyla</taxon>
        <taxon>Ruminantia</taxon>
        <taxon>Pecora</taxon>
        <taxon>Cervidae</taxon>
        <taxon>Odocoileinae</taxon>
        <taxon>Rangifer</taxon>
    </lineage>
</organism>
<proteinExistence type="predicted"/>